<accession>A0A979FHC3</accession>
<organism evidence="2 3">
    <name type="scientific">Hyalella azteca</name>
    <name type="common">Amphipod</name>
    <dbReference type="NCBI Taxonomy" id="294128"/>
    <lineage>
        <taxon>Eukaryota</taxon>
        <taxon>Metazoa</taxon>
        <taxon>Ecdysozoa</taxon>
        <taxon>Arthropoda</taxon>
        <taxon>Crustacea</taxon>
        <taxon>Multicrustacea</taxon>
        <taxon>Malacostraca</taxon>
        <taxon>Eumalacostraca</taxon>
        <taxon>Peracarida</taxon>
        <taxon>Amphipoda</taxon>
        <taxon>Senticaudata</taxon>
        <taxon>Talitrida</taxon>
        <taxon>Talitroidea</taxon>
        <taxon>Hyalellidae</taxon>
        <taxon>Hyalella</taxon>
    </lineage>
</organism>
<protein>
    <submittedName>
        <fullName evidence="3">Uncharacterized protein LOC125177784</fullName>
    </submittedName>
</protein>
<dbReference type="KEGG" id="hazt:125177784"/>
<feature type="region of interest" description="Disordered" evidence="1">
    <location>
        <begin position="62"/>
        <end position="107"/>
    </location>
</feature>
<proteinExistence type="predicted"/>
<dbReference type="RefSeq" id="XP_047736137.1">
    <property type="nucleotide sequence ID" value="XM_047880181.1"/>
</dbReference>
<keyword evidence="2" id="KW-1185">Reference proteome</keyword>
<dbReference type="AlphaFoldDB" id="A0A979FHC3"/>
<evidence type="ECO:0000256" key="1">
    <source>
        <dbReference type="SAM" id="MobiDB-lite"/>
    </source>
</evidence>
<dbReference type="Proteomes" id="UP000694843">
    <property type="component" value="Unplaced"/>
</dbReference>
<dbReference type="GeneID" id="125177784"/>
<gene>
    <name evidence="3" type="primary">LOC125177784</name>
</gene>
<name>A0A979FHC3_HYAAZ</name>
<reference evidence="3" key="1">
    <citation type="submission" date="2025-08" db="UniProtKB">
        <authorList>
            <consortium name="RefSeq"/>
        </authorList>
    </citation>
    <scope>IDENTIFICATION</scope>
    <source>
        <tissue evidence="3">Whole organism</tissue>
    </source>
</reference>
<feature type="non-terminal residue" evidence="3">
    <location>
        <position position="1"/>
    </location>
</feature>
<sequence>ALRAQRRRRTLRRRVWQQRAPASTRLRVILQRSQKFQRTLRTFTRTQRSGWAWRGVTMRAQRATRRSCTSRAVGPAEARPSTRGAAVGWSTGRDGGGPARARSRTSN</sequence>
<evidence type="ECO:0000313" key="2">
    <source>
        <dbReference type="Proteomes" id="UP000694843"/>
    </source>
</evidence>
<evidence type="ECO:0000313" key="3">
    <source>
        <dbReference type="RefSeq" id="XP_047736137.1"/>
    </source>
</evidence>